<comment type="subunit">
    <text evidence="9 11">Homodimer. Heterotetramer of two MnmE and two MnmG subunits.</text>
</comment>
<evidence type="ECO:0000313" key="13">
    <source>
        <dbReference type="EMBL" id="HHS51836.1"/>
    </source>
</evidence>
<dbReference type="InterPro" id="IPR044920">
    <property type="entry name" value="MnmG_C_subdom_sf"/>
</dbReference>
<keyword evidence="5 11" id="KW-0285">Flavoprotein</keyword>
<dbReference type="InterPro" id="IPR036188">
    <property type="entry name" value="FAD/NAD-bd_sf"/>
</dbReference>
<gene>
    <name evidence="11 13" type="primary">mnmG</name>
    <name evidence="11" type="synonym">gidA</name>
    <name evidence="13" type="ORF">ENW73_03070</name>
</gene>
<sequence>MGKKLISDPTNRKYDVIVVGAGHAGIEAALASAKMGCATLLITMNLDTLGLMSSNPAIGGIGKGQLVKEIDALGGVMAKVTDLTAIQFRQLNTKKGQAVRSSRAQCDRQNYRFLLRSLCEQEPNLELRQGIVTNLLVKDRSIVGVRTELGEEFKSKTVILAPGTFLNGLIHIGLLSFPAGRLNEAPSNHLAKNLVELGFELRRFKTGTPPRLDGRTIDFSRLEPQYGDEPPIPFSFWTRKRVKNYLPCYITYTNPKTHNIIKSGLDRSPLYTGKIKGTGVRYCPSIEDKVVKFPDRDRHQIFIEPEGLRTVEFYPNGISTSLPLDIQIKMLRSIEGLEKVEIFRPGYAVEHDFSCPTQLKPSLETRLIDGLFFAGQINGTTGYEEAAAQGLIAGINAALKVKDKEPFILSRSDGYIGVLIDDLVTKGTNEPYRMFTSRVEYRLVLREDNADLRLAPKGYALGLLSESCYKKVQKKEKILRQVLDWLANTRIRPSQRLNQKLASFKSAPLKNSITLEELLRRPEIDGQKLIECLKHTSGESQSALWQIEADSAKVRLLEAIEVEVKYKGYIEQQKQQIEKFAELESIKIPADLDFNQVAGLSNEVKEKLNKFRPLSLGQAERIPGVTPAAIFALMVFLKRL</sequence>
<dbReference type="GO" id="GO:0050660">
    <property type="term" value="F:flavin adenine dinucleotide binding"/>
    <property type="evidence" value="ECO:0007669"/>
    <property type="project" value="UniProtKB-UniRule"/>
</dbReference>
<dbReference type="SMART" id="SM01228">
    <property type="entry name" value="GIDA_assoc_3"/>
    <property type="match status" value="1"/>
</dbReference>
<dbReference type="Pfam" id="PF13932">
    <property type="entry name" value="SAM_GIDA_C"/>
    <property type="match status" value="1"/>
</dbReference>
<dbReference type="GO" id="GO:0030488">
    <property type="term" value="P:tRNA methylation"/>
    <property type="evidence" value="ECO:0007669"/>
    <property type="project" value="TreeGrafter"/>
</dbReference>
<dbReference type="EMBL" id="DTLI01000076">
    <property type="protein sequence ID" value="HHS51836.1"/>
    <property type="molecule type" value="Genomic_DNA"/>
</dbReference>
<organism evidence="13">
    <name type="scientific">candidate division WOR-3 bacterium</name>
    <dbReference type="NCBI Taxonomy" id="2052148"/>
    <lineage>
        <taxon>Bacteria</taxon>
        <taxon>Bacteria division WOR-3</taxon>
    </lineage>
</organism>
<dbReference type="NCBIfam" id="TIGR00136">
    <property type="entry name" value="mnmG_gidA"/>
    <property type="match status" value="1"/>
</dbReference>
<dbReference type="InterPro" id="IPR049312">
    <property type="entry name" value="GIDA_C_N"/>
</dbReference>
<dbReference type="Pfam" id="PF21680">
    <property type="entry name" value="GIDA_C_1st"/>
    <property type="match status" value="1"/>
</dbReference>
<reference evidence="13" key="1">
    <citation type="journal article" date="2020" name="mSystems">
        <title>Genome- and Community-Level Interaction Insights into Carbon Utilization and Element Cycling Functions of Hydrothermarchaeota in Hydrothermal Sediment.</title>
        <authorList>
            <person name="Zhou Z."/>
            <person name="Liu Y."/>
            <person name="Xu W."/>
            <person name="Pan J."/>
            <person name="Luo Z.H."/>
            <person name="Li M."/>
        </authorList>
    </citation>
    <scope>NUCLEOTIDE SEQUENCE [LARGE SCALE GENOMIC DNA]</scope>
    <source>
        <strain evidence="13">SpSt-876</strain>
    </source>
</reference>
<dbReference type="Pfam" id="PF01134">
    <property type="entry name" value="GIDA"/>
    <property type="match status" value="1"/>
</dbReference>
<evidence type="ECO:0000256" key="11">
    <source>
        <dbReference type="HAMAP-Rule" id="MF_00129"/>
    </source>
</evidence>
<evidence type="ECO:0000259" key="12">
    <source>
        <dbReference type="SMART" id="SM01228"/>
    </source>
</evidence>
<dbReference type="InterPro" id="IPR040131">
    <property type="entry name" value="MnmG_N"/>
</dbReference>
<evidence type="ECO:0000256" key="2">
    <source>
        <dbReference type="ARBA" id="ARBA00003717"/>
    </source>
</evidence>
<evidence type="ECO:0000256" key="9">
    <source>
        <dbReference type="ARBA" id="ARBA00025948"/>
    </source>
</evidence>
<dbReference type="HAMAP" id="MF_00129">
    <property type="entry name" value="MnmG_GidA"/>
    <property type="match status" value="1"/>
</dbReference>
<dbReference type="FunFam" id="3.50.50.60:FF:000002">
    <property type="entry name" value="tRNA uridine 5-carboxymethylaminomethyl modification enzyme MnmG"/>
    <property type="match status" value="1"/>
</dbReference>
<dbReference type="PANTHER" id="PTHR11806">
    <property type="entry name" value="GLUCOSE INHIBITED DIVISION PROTEIN A"/>
    <property type="match status" value="1"/>
</dbReference>
<keyword evidence="11" id="KW-0963">Cytoplasm</keyword>
<dbReference type="InterPro" id="IPR002218">
    <property type="entry name" value="MnmG-rel"/>
</dbReference>
<keyword evidence="8 11" id="KW-0520">NAD</keyword>
<evidence type="ECO:0000256" key="1">
    <source>
        <dbReference type="ARBA" id="ARBA00001974"/>
    </source>
</evidence>
<evidence type="ECO:0000256" key="7">
    <source>
        <dbReference type="ARBA" id="ARBA00022827"/>
    </source>
</evidence>
<dbReference type="InterPro" id="IPR004416">
    <property type="entry name" value="MnmG"/>
</dbReference>
<feature type="binding site" evidence="11">
    <location>
        <begin position="279"/>
        <end position="293"/>
    </location>
    <ligand>
        <name>NAD(+)</name>
        <dbReference type="ChEBI" id="CHEBI:57540"/>
    </ligand>
</feature>
<evidence type="ECO:0000256" key="8">
    <source>
        <dbReference type="ARBA" id="ARBA00023027"/>
    </source>
</evidence>
<accession>A0A7C6EB41</accession>
<keyword evidence="7 11" id="KW-0274">FAD</keyword>
<dbReference type="InterPro" id="IPR020595">
    <property type="entry name" value="MnmG-rel_CS"/>
</dbReference>
<dbReference type="Gene3D" id="1.10.10.1800">
    <property type="entry name" value="tRNA uridine 5-carboxymethylaminomethyl modification enzyme MnmG/GidA"/>
    <property type="match status" value="1"/>
</dbReference>
<comment type="caution">
    <text evidence="13">The sequence shown here is derived from an EMBL/GenBank/DDBJ whole genome shotgun (WGS) entry which is preliminary data.</text>
</comment>
<dbReference type="Gene3D" id="1.10.150.570">
    <property type="entry name" value="GidA associated domain, C-terminal subdomain"/>
    <property type="match status" value="1"/>
</dbReference>
<dbReference type="InterPro" id="IPR047001">
    <property type="entry name" value="MnmG_C_subdom"/>
</dbReference>
<comment type="function">
    <text evidence="2 11">NAD-binding protein involved in the addition of a carboxymethylaminomethyl (cmnm) group at the wobble position (U34) of certain tRNAs, forming tRNA-cmnm(5)s(2)U34.</text>
</comment>
<dbReference type="AlphaFoldDB" id="A0A7C6EB41"/>
<dbReference type="InterPro" id="IPR026904">
    <property type="entry name" value="MnmG_C"/>
</dbReference>
<feature type="binding site" evidence="11">
    <location>
        <begin position="20"/>
        <end position="25"/>
    </location>
    <ligand>
        <name>FAD</name>
        <dbReference type="ChEBI" id="CHEBI:57692"/>
    </ligand>
</feature>
<feature type="binding site" evidence="11">
    <location>
        <position position="132"/>
    </location>
    <ligand>
        <name>FAD</name>
        <dbReference type="ChEBI" id="CHEBI:57692"/>
    </ligand>
</feature>
<dbReference type="GO" id="GO:0002098">
    <property type="term" value="P:tRNA wobble uridine modification"/>
    <property type="evidence" value="ECO:0007669"/>
    <property type="project" value="InterPro"/>
</dbReference>
<feature type="binding site" evidence="11">
    <location>
        <position position="376"/>
    </location>
    <ligand>
        <name>FAD</name>
        <dbReference type="ChEBI" id="CHEBI:57692"/>
    </ligand>
</feature>
<feature type="binding site" evidence="11">
    <location>
        <position position="187"/>
    </location>
    <ligand>
        <name>FAD</name>
        <dbReference type="ChEBI" id="CHEBI:57692"/>
    </ligand>
</feature>
<dbReference type="Gene3D" id="3.50.50.60">
    <property type="entry name" value="FAD/NAD(P)-binding domain"/>
    <property type="match status" value="2"/>
</dbReference>
<evidence type="ECO:0000256" key="3">
    <source>
        <dbReference type="ARBA" id="ARBA00007653"/>
    </source>
</evidence>
<dbReference type="PROSITE" id="PS01280">
    <property type="entry name" value="GIDA_1"/>
    <property type="match status" value="1"/>
</dbReference>
<comment type="subcellular location">
    <subcellularLocation>
        <location evidence="11">Cytoplasm</location>
    </subcellularLocation>
</comment>
<evidence type="ECO:0000256" key="4">
    <source>
        <dbReference type="ARBA" id="ARBA00020461"/>
    </source>
</evidence>
<name>A0A7C6EB41_UNCW3</name>
<dbReference type="GO" id="GO:0005829">
    <property type="term" value="C:cytosol"/>
    <property type="evidence" value="ECO:0007669"/>
    <property type="project" value="TreeGrafter"/>
</dbReference>
<dbReference type="SUPFAM" id="SSF51905">
    <property type="entry name" value="FAD/NAD(P)-binding domain"/>
    <property type="match status" value="1"/>
</dbReference>
<evidence type="ECO:0000256" key="10">
    <source>
        <dbReference type="ARBA" id="ARBA00031800"/>
    </source>
</evidence>
<evidence type="ECO:0000256" key="5">
    <source>
        <dbReference type="ARBA" id="ARBA00022630"/>
    </source>
</evidence>
<protein>
    <recommendedName>
        <fullName evidence="4 11">tRNA uridine 5-carboxymethylaminomethyl modification enzyme MnmG</fullName>
    </recommendedName>
    <alternativeName>
        <fullName evidence="10 11">Glucose-inhibited division protein A</fullName>
    </alternativeName>
</protein>
<feature type="domain" description="tRNA uridine 5-carboxymethylaminomethyl modification enzyme C-terminal subdomain" evidence="12">
    <location>
        <begin position="564"/>
        <end position="635"/>
    </location>
</feature>
<comment type="cofactor">
    <cofactor evidence="1 11">
        <name>FAD</name>
        <dbReference type="ChEBI" id="CHEBI:57692"/>
    </cofactor>
</comment>
<evidence type="ECO:0000256" key="6">
    <source>
        <dbReference type="ARBA" id="ARBA00022694"/>
    </source>
</evidence>
<dbReference type="PROSITE" id="PS01281">
    <property type="entry name" value="GIDA_2"/>
    <property type="match status" value="1"/>
</dbReference>
<keyword evidence="6 11" id="KW-0819">tRNA processing</keyword>
<dbReference type="PANTHER" id="PTHR11806:SF0">
    <property type="entry name" value="PROTEIN MTO1 HOMOLOG, MITOCHONDRIAL"/>
    <property type="match status" value="1"/>
</dbReference>
<proteinExistence type="inferred from homology"/>
<comment type="similarity">
    <text evidence="3 11">Belongs to the MnmG family.</text>
</comment>
<dbReference type="FunFam" id="1.10.150.570:FF:000001">
    <property type="entry name" value="tRNA uridine 5-carboxymethylaminomethyl modification enzyme MnmG"/>
    <property type="match status" value="1"/>
</dbReference>